<dbReference type="GO" id="GO:0050661">
    <property type="term" value="F:NADP binding"/>
    <property type="evidence" value="ECO:0007669"/>
    <property type="project" value="InterPro"/>
</dbReference>
<evidence type="ECO:0000256" key="7">
    <source>
        <dbReference type="ARBA" id="ARBA00023033"/>
    </source>
</evidence>
<keyword evidence="6" id="KW-0560">Oxidoreductase</keyword>
<keyword evidence="9" id="KW-1185">Reference proteome</keyword>
<evidence type="ECO:0000256" key="3">
    <source>
        <dbReference type="ARBA" id="ARBA00022630"/>
    </source>
</evidence>
<dbReference type="OrthoDB" id="312624at2"/>
<dbReference type="Proteomes" id="UP000199759">
    <property type="component" value="Unassembled WGS sequence"/>
</dbReference>
<dbReference type="InterPro" id="IPR020946">
    <property type="entry name" value="Flavin_mOase-like"/>
</dbReference>
<gene>
    <name evidence="8" type="ORF">SAMN04488568_12528</name>
</gene>
<dbReference type="RefSeq" id="WP_091771838.1">
    <property type="nucleotide sequence ID" value="NZ_FNHG01000025.1"/>
</dbReference>
<dbReference type="Pfam" id="PF00743">
    <property type="entry name" value="FMO-like"/>
    <property type="match status" value="1"/>
</dbReference>
<dbReference type="SUPFAM" id="SSF51905">
    <property type="entry name" value="FAD/NAD(P)-binding domain"/>
    <property type="match status" value="1"/>
</dbReference>
<dbReference type="EMBL" id="FNHG01000025">
    <property type="protein sequence ID" value="SDM84464.1"/>
    <property type="molecule type" value="Genomic_DNA"/>
</dbReference>
<keyword evidence="5" id="KW-0521">NADP</keyword>
<dbReference type="GO" id="GO:0004499">
    <property type="term" value="F:N,N-dimethylaniline monooxygenase activity"/>
    <property type="evidence" value="ECO:0007669"/>
    <property type="project" value="InterPro"/>
</dbReference>
<reference evidence="8 9" key="1">
    <citation type="submission" date="2016-10" db="EMBL/GenBank/DDBJ databases">
        <authorList>
            <person name="de Groot N.N."/>
        </authorList>
    </citation>
    <scope>NUCLEOTIDE SEQUENCE [LARGE SCALE GENOMIC DNA]</scope>
    <source>
        <strain evidence="8 9">DSM 16077</strain>
    </source>
</reference>
<dbReference type="InterPro" id="IPR051820">
    <property type="entry name" value="FAD-binding_MO"/>
</dbReference>
<dbReference type="Gene3D" id="3.50.50.60">
    <property type="entry name" value="FAD/NAD(P)-binding domain"/>
    <property type="match status" value="2"/>
</dbReference>
<evidence type="ECO:0000313" key="8">
    <source>
        <dbReference type="EMBL" id="SDM84464.1"/>
    </source>
</evidence>
<dbReference type="PANTHER" id="PTHR43872">
    <property type="entry name" value="MONOOXYGENASE, PUTATIVE (AFU_ORTHOLOGUE AFUA_8G02570)-RELATED"/>
    <property type="match status" value="1"/>
</dbReference>
<evidence type="ECO:0000256" key="5">
    <source>
        <dbReference type="ARBA" id="ARBA00022857"/>
    </source>
</evidence>
<evidence type="ECO:0000256" key="2">
    <source>
        <dbReference type="ARBA" id="ARBA00010139"/>
    </source>
</evidence>
<evidence type="ECO:0000256" key="4">
    <source>
        <dbReference type="ARBA" id="ARBA00022827"/>
    </source>
</evidence>
<dbReference type="PANTHER" id="PTHR43872:SF1">
    <property type="entry name" value="MONOOXYGENASE, PUTATIVE (AFU_ORTHOLOGUE AFUA_8G02570)-RELATED"/>
    <property type="match status" value="1"/>
</dbReference>
<keyword evidence="3" id="KW-0285">Flavoprotein</keyword>
<dbReference type="InterPro" id="IPR036188">
    <property type="entry name" value="FAD/NAD-bd_sf"/>
</dbReference>
<evidence type="ECO:0000313" key="9">
    <source>
        <dbReference type="Proteomes" id="UP000199759"/>
    </source>
</evidence>
<dbReference type="FunFam" id="3.50.50.60:FF:000228">
    <property type="entry name" value="FAD-containing monooxygenase EthA"/>
    <property type="match status" value="1"/>
</dbReference>
<keyword evidence="4" id="KW-0274">FAD</keyword>
<dbReference type="Pfam" id="PF13450">
    <property type="entry name" value="NAD_binding_8"/>
    <property type="match status" value="1"/>
</dbReference>
<dbReference type="GO" id="GO:0050660">
    <property type="term" value="F:flavin adenine dinucleotide binding"/>
    <property type="evidence" value="ECO:0007669"/>
    <property type="project" value="InterPro"/>
</dbReference>
<sequence length="498" mass="55613">MSDEHFDVLIVGAGISGIAAAYHLQTKSPDSSYAILEARDAIGGTWDLFRYPGIRSDSDMYTFGFAFRPWTDGKVFADGPAIREYVSDTAQRNGIEEKIRFGTRVAHANWDSETARWTVRTERGENGERTSFTCNFLMMCSGYYRYEHGYMPDFPGMEDFPGAIIHPQLWPEDVDYAGKKVVIIGSGATAVTLVPAMAETAAHVTMLQRSPTYIAARPSRDGFADFMRKILPEKIAYSVTRAKNVLLNIYIYQFSQSYPDLVKREVLKAIRIRLGRDFDVRKHFSPSYNPWDQRFCLAPDGDFFDVLADGSASIVTDRIERFTQTGIKLESGEEIEADLIIPATGLEMQLLGGMTLSVDGAMVRAADKVTYRGMMLSGVPNFAIAFGYTNASWTLKIDLTCERVCRLLNHMAAKGHDYCVPTLPADLDTVPMLDFSSSYVQRAMSQLPQQGTKSPWRTYQNYVLDMLTIRFGKLEDGAMKFGRVGDAAQHVAALEAAE</sequence>
<dbReference type="AlphaFoldDB" id="A0A1G9WIU0"/>
<dbReference type="PRINTS" id="PR00411">
    <property type="entry name" value="PNDRDTASEI"/>
</dbReference>
<comment type="similarity">
    <text evidence="2">Belongs to the FAD-binding monooxygenase family.</text>
</comment>
<keyword evidence="7" id="KW-0503">Monooxygenase</keyword>
<name>A0A1G9WIU0_9PROT</name>
<evidence type="ECO:0000256" key="1">
    <source>
        <dbReference type="ARBA" id="ARBA00001974"/>
    </source>
</evidence>
<protein>
    <submittedName>
        <fullName evidence="8">Predicted flavoprotein CzcO associated with the cation diffusion facilitator CzcD</fullName>
    </submittedName>
</protein>
<proteinExistence type="inferred from homology"/>
<accession>A0A1G9WIU0</accession>
<dbReference type="STRING" id="144026.SAMN04488568_12528"/>
<evidence type="ECO:0000256" key="6">
    <source>
        <dbReference type="ARBA" id="ARBA00023002"/>
    </source>
</evidence>
<organism evidence="8 9">
    <name type="scientific">Maricaulis salignorans</name>
    <dbReference type="NCBI Taxonomy" id="144026"/>
    <lineage>
        <taxon>Bacteria</taxon>
        <taxon>Pseudomonadati</taxon>
        <taxon>Pseudomonadota</taxon>
        <taxon>Alphaproteobacteria</taxon>
        <taxon>Maricaulales</taxon>
        <taxon>Maricaulaceae</taxon>
        <taxon>Maricaulis</taxon>
    </lineage>
</organism>
<comment type="cofactor">
    <cofactor evidence="1">
        <name>FAD</name>
        <dbReference type="ChEBI" id="CHEBI:57692"/>
    </cofactor>
</comment>